<dbReference type="SUPFAM" id="SSF49764">
    <property type="entry name" value="HSP20-like chaperones"/>
    <property type="match status" value="1"/>
</dbReference>
<keyword evidence="1" id="KW-0346">Stress response</keyword>
<feature type="domain" description="SHSP" evidence="4">
    <location>
        <begin position="54"/>
        <end position="172"/>
    </location>
</feature>
<dbReference type="Proteomes" id="UP000095009">
    <property type="component" value="Unassembled WGS sequence"/>
</dbReference>
<dbReference type="OrthoDB" id="5511210at2759"/>
<accession>A0A1E3PM61</accession>
<dbReference type="PROSITE" id="PS01031">
    <property type="entry name" value="SHSP"/>
    <property type="match status" value="1"/>
</dbReference>
<evidence type="ECO:0000313" key="5">
    <source>
        <dbReference type="EMBL" id="ODQ65917.1"/>
    </source>
</evidence>
<dbReference type="Pfam" id="PF00011">
    <property type="entry name" value="HSP20"/>
    <property type="match status" value="1"/>
</dbReference>
<evidence type="ECO:0000256" key="2">
    <source>
        <dbReference type="PROSITE-ProRule" id="PRU00285"/>
    </source>
</evidence>
<keyword evidence="6" id="KW-1185">Reference proteome</keyword>
<evidence type="ECO:0000256" key="1">
    <source>
        <dbReference type="ARBA" id="ARBA00023016"/>
    </source>
</evidence>
<evidence type="ECO:0000259" key="4">
    <source>
        <dbReference type="PROSITE" id="PS01031"/>
    </source>
</evidence>
<organism evidence="5 6">
    <name type="scientific">Nadsonia fulvescens var. elongata DSM 6958</name>
    <dbReference type="NCBI Taxonomy" id="857566"/>
    <lineage>
        <taxon>Eukaryota</taxon>
        <taxon>Fungi</taxon>
        <taxon>Dikarya</taxon>
        <taxon>Ascomycota</taxon>
        <taxon>Saccharomycotina</taxon>
        <taxon>Dipodascomycetes</taxon>
        <taxon>Dipodascales</taxon>
        <taxon>Dipodascales incertae sedis</taxon>
        <taxon>Nadsonia</taxon>
    </lineage>
</organism>
<sequence>MSLIPGGFGFGDEVFHDVNPSMGLRGFDDNKRLLNSLLRLDNSLAGQGRTRDSRWNSILSPPIDVFDHKDYYGIHISLPGVSPDEINLDYDSERNQLVVRGEIKRTEKKLSENLRINERRTGSFSRRINLPGLTKVKEEGITAELNNGVLEVSLPKIVEGTKTLRRINIKGSKNEGRISSVESGNET</sequence>
<dbReference type="EMBL" id="KV454409">
    <property type="protein sequence ID" value="ODQ65917.1"/>
    <property type="molecule type" value="Genomic_DNA"/>
</dbReference>
<evidence type="ECO:0000313" key="6">
    <source>
        <dbReference type="Proteomes" id="UP000095009"/>
    </source>
</evidence>
<dbReference type="InterPro" id="IPR002068">
    <property type="entry name" value="A-crystallin/Hsp20_dom"/>
</dbReference>
<dbReference type="InterPro" id="IPR008978">
    <property type="entry name" value="HSP20-like_chaperone"/>
</dbReference>
<protein>
    <submittedName>
        <fullName evidence="5">HSP20-like chaperone</fullName>
    </submittedName>
</protein>
<name>A0A1E3PM61_9ASCO</name>
<dbReference type="STRING" id="857566.A0A1E3PM61"/>
<dbReference type="Gene3D" id="2.60.40.790">
    <property type="match status" value="1"/>
</dbReference>
<dbReference type="CDD" id="cd06464">
    <property type="entry name" value="ACD_sHsps-like"/>
    <property type="match status" value="1"/>
</dbReference>
<dbReference type="AlphaFoldDB" id="A0A1E3PM61"/>
<reference evidence="5 6" key="1">
    <citation type="journal article" date="2016" name="Proc. Natl. Acad. Sci. U.S.A.">
        <title>Comparative genomics of biotechnologically important yeasts.</title>
        <authorList>
            <person name="Riley R."/>
            <person name="Haridas S."/>
            <person name="Wolfe K.H."/>
            <person name="Lopes M.R."/>
            <person name="Hittinger C.T."/>
            <person name="Goeker M."/>
            <person name="Salamov A.A."/>
            <person name="Wisecaver J.H."/>
            <person name="Long T.M."/>
            <person name="Calvey C.H."/>
            <person name="Aerts A.L."/>
            <person name="Barry K.W."/>
            <person name="Choi C."/>
            <person name="Clum A."/>
            <person name="Coughlan A.Y."/>
            <person name="Deshpande S."/>
            <person name="Douglass A.P."/>
            <person name="Hanson S.J."/>
            <person name="Klenk H.-P."/>
            <person name="LaButti K.M."/>
            <person name="Lapidus A."/>
            <person name="Lindquist E.A."/>
            <person name="Lipzen A.M."/>
            <person name="Meier-Kolthoff J.P."/>
            <person name="Ohm R.A."/>
            <person name="Otillar R.P."/>
            <person name="Pangilinan J.L."/>
            <person name="Peng Y."/>
            <person name="Rokas A."/>
            <person name="Rosa C.A."/>
            <person name="Scheuner C."/>
            <person name="Sibirny A.A."/>
            <person name="Slot J.C."/>
            <person name="Stielow J.B."/>
            <person name="Sun H."/>
            <person name="Kurtzman C.P."/>
            <person name="Blackwell M."/>
            <person name="Grigoriev I.V."/>
            <person name="Jeffries T.W."/>
        </authorList>
    </citation>
    <scope>NUCLEOTIDE SEQUENCE [LARGE SCALE GENOMIC DNA]</scope>
    <source>
        <strain evidence="5 6">DSM 6958</strain>
    </source>
</reference>
<dbReference type="InterPro" id="IPR031107">
    <property type="entry name" value="Small_HSP"/>
</dbReference>
<proteinExistence type="inferred from homology"/>
<dbReference type="PANTHER" id="PTHR11527">
    <property type="entry name" value="HEAT-SHOCK PROTEIN 20 FAMILY MEMBER"/>
    <property type="match status" value="1"/>
</dbReference>
<gene>
    <name evidence="5" type="ORF">NADFUDRAFT_70263</name>
</gene>
<evidence type="ECO:0000256" key="3">
    <source>
        <dbReference type="RuleBase" id="RU003616"/>
    </source>
</evidence>
<comment type="similarity">
    <text evidence="2 3">Belongs to the small heat shock protein (HSP20) family.</text>
</comment>